<dbReference type="GO" id="GO:0003723">
    <property type="term" value="F:RNA binding"/>
    <property type="evidence" value="ECO:0007669"/>
    <property type="project" value="InterPro"/>
</dbReference>
<keyword evidence="1" id="KW-0413">Isomerase</keyword>
<dbReference type="EMBL" id="CDMY01000641">
    <property type="protein sequence ID" value="CEM27742.1"/>
    <property type="molecule type" value="Genomic_DNA"/>
</dbReference>
<dbReference type="InterPro" id="IPR036986">
    <property type="entry name" value="S4_RNA-bd_sf"/>
</dbReference>
<dbReference type="PANTHER" id="PTHR47683:SF2">
    <property type="entry name" value="RNA-BINDING S4 DOMAIN-CONTAINING PROTEIN"/>
    <property type="match status" value="1"/>
</dbReference>
<feature type="region of interest" description="Disordered" evidence="2">
    <location>
        <begin position="392"/>
        <end position="415"/>
    </location>
</feature>
<dbReference type="Proteomes" id="UP000041254">
    <property type="component" value="Unassembled WGS sequence"/>
</dbReference>
<organism evidence="3 4">
    <name type="scientific">Vitrella brassicaformis (strain CCMP3155)</name>
    <dbReference type="NCBI Taxonomy" id="1169540"/>
    <lineage>
        <taxon>Eukaryota</taxon>
        <taxon>Sar</taxon>
        <taxon>Alveolata</taxon>
        <taxon>Colpodellida</taxon>
        <taxon>Vitrellaceae</taxon>
        <taxon>Vitrella</taxon>
    </lineage>
</organism>
<evidence type="ECO:0000256" key="1">
    <source>
        <dbReference type="ARBA" id="ARBA00023235"/>
    </source>
</evidence>
<dbReference type="GO" id="GO:0009982">
    <property type="term" value="F:pseudouridine synthase activity"/>
    <property type="evidence" value="ECO:0007669"/>
    <property type="project" value="InterPro"/>
</dbReference>
<dbReference type="InterPro" id="IPR020103">
    <property type="entry name" value="PsdUridine_synth_cat_dom_sf"/>
</dbReference>
<accession>A0A0G4GEE8</accession>
<dbReference type="InterPro" id="IPR020094">
    <property type="entry name" value="TruA/RsuA/RluB/E/F_N"/>
</dbReference>
<sequence length="443" mass="48412">MHLTSILRTARLLETVLVKSGVCGREEATYLLHKGKVAVNRNIVYQNKWIDDEKDAISLQGYPLDMLRNVTFILHKPQGYVCHNVDFMRRPSIRDLLPSPFLHVHPVCRLGPAASGLMLLSNDKKLQSVLEGPSPEAPASPAHNPFVRDFKRRHLDEHVRAADFGPTDGHTATPSLPSSPPCSVPFWWRVTPKQPMTYAQAKRLKDGVKLLWADQPTRPPVKTAAEVWWPSDETQQDDPAPTSTSPSPSPPAEPWPVSQAWQGDTGGRDSLIPNHEVASARLGRFAHPSHCSRSSPLVRVNGFDSDRAGYIVRILFEGIGVDVRALERVAIGPLTLADEEMSEPGTLRILSDEQKDALLGRGREQAAEEPGRKEERLQEGFAVDFQFGEGGQQESSLALHGHEGGGHGGGDDGEVAVTVDRMMRIRHGSIGGGDGERATAAAG</sequence>
<name>A0A0G4GEE8_VITBC</name>
<proteinExistence type="predicted"/>
<dbReference type="AlphaFoldDB" id="A0A0G4GEE8"/>
<gene>
    <name evidence="3" type="ORF">Vbra_17549</name>
</gene>
<dbReference type="PANTHER" id="PTHR47683">
    <property type="entry name" value="PSEUDOURIDINE SYNTHASE FAMILY PROTEIN-RELATED"/>
    <property type="match status" value="1"/>
</dbReference>
<dbReference type="VEuPathDB" id="CryptoDB:Vbra_17549"/>
<evidence type="ECO:0000313" key="4">
    <source>
        <dbReference type="Proteomes" id="UP000041254"/>
    </source>
</evidence>
<dbReference type="InterPro" id="IPR050343">
    <property type="entry name" value="RsuA_PseudoU_synthase"/>
</dbReference>
<protein>
    <submittedName>
        <fullName evidence="3">Uncharacterized protein</fullName>
    </submittedName>
</protein>
<dbReference type="GO" id="GO:0001522">
    <property type="term" value="P:pseudouridine synthesis"/>
    <property type="evidence" value="ECO:0007669"/>
    <property type="project" value="InterPro"/>
</dbReference>
<keyword evidence="4" id="KW-1185">Reference proteome</keyword>
<dbReference type="Gene3D" id="3.10.290.10">
    <property type="entry name" value="RNA-binding S4 domain"/>
    <property type="match status" value="1"/>
</dbReference>
<evidence type="ECO:0000256" key="2">
    <source>
        <dbReference type="SAM" id="MobiDB-lite"/>
    </source>
</evidence>
<evidence type="ECO:0000313" key="3">
    <source>
        <dbReference type="EMBL" id="CEM27742.1"/>
    </source>
</evidence>
<reference evidence="3 4" key="1">
    <citation type="submission" date="2014-11" db="EMBL/GenBank/DDBJ databases">
        <authorList>
            <person name="Zhu J."/>
            <person name="Qi W."/>
            <person name="Song R."/>
        </authorList>
    </citation>
    <scope>NUCLEOTIDE SEQUENCE [LARGE SCALE GENOMIC DNA]</scope>
</reference>
<dbReference type="InParanoid" id="A0A0G4GEE8"/>
<dbReference type="SUPFAM" id="SSF55120">
    <property type="entry name" value="Pseudouridine synthase"/>
    <property type="match status" value="1"/>
</dbReference>
<dbReference type="Gene3D" id="3.30.70.580">
    <property type="entry name" value="Pseudouridine synthase I, catalytic domain, N-terminal subdomain"/>
    <property type="match status" value="1"/>
</dbReference>
<feature type="region of interest" description="Disordered" evidence="2">
    <location>
        <begin position="226"/>
        <end position="272"/>
    </location>
</feature>